<comment type="caution">
    <text evidence="2">The sequence shown here is derived from an EMBL/GenBank/DDBJ whole genome shotgun (WGS) entry which is preliminary data.</text>
</comment>
<gene>
    <name evidence="2" type="ORF">ELQ92_00680</name>
</gene>
<dbReference type="Proteomes" id="UP000288603">
    <property type="component" value="Unassembled WGS sequence"/>
</dbReference>
<accession>A0A444QE30</accession>
<keyword evidence="3" id="KW-1185">Reference proteome</keyword>
<dbReference type="OrthoDB" id="7566033at2"/>
<evidence type="ECO:0000313" key="2">
    <source>
        <dbReference type="EMBL" id="RWZ67823.1"/>
    </source>
</evidence>
<dbReference type="AlphaFoldDB" id="A0A444QE30"/>
<evidence type="ECO:0000256" key="1">
    <source>
        <dbReference type="SAM" id="MobiDB-lite"/>
    </source>
</evidence>
<proteinExistence type="predicted"/>
<organism evidence="2 3">
    <name type="scientific">Labedella populi</name>
    <dbReference type="NCBI Taxonomy" id="2498850"/>
    <lineage>
        <taxon>Bacteria</taxon>
        <taxon>Bacillati</taxon>
        <taxon>Actinomycetota</taxon>
        <taxon>Actinomycetes</taxon>
        <taxon>Micrococcales</taxon>
        <taxon>Microbacteriaceae</taxon>
        <taxon>Labedella</taxon>
    </lineage>
</organism>
<sequence>MRNVIRDPMTHDHEDELVLFRVGLSADGWTRPDLWLPPHRAESLSIATPAMGPARATAVVQEPHGGGGGRERMAAVETSAHTSAPSSRRKAGEVL</sequence>
<evidence type="ECO:0000313" key="3">
    <source>
        <dbReference type="Proteomes" id="UP000288603"/>
    </source>
</evidence>
<feature type="region of interest" description="Disordered" evidence="1">
    <location>
        <begin position="54"/>
        <end position="95"/>
    </location>
</feature>
<reference evidence="2 3" key="1">
    <citation type="submission" date="2018-12" db="EMBL/GenBank/DDBJ databases">
        <authorList>
            <person name="Li F."/>
        </authorList>
    </citation>
    <scope>NUCLEOTIDE SEQUENCE [LARGE SCALE GENOMIC DNA]</scope>
    <source>
        <strain evidence="2 3">8H24J-4-2</strain>
    </source>
</reference>
<name>A0A444QE30_9MICO</name>
<protein>
    <submittedName>
        <fullName evidence="2">Uncharacterized protein</fullName>
    </submittedName>
</protein>
<dbReference type="EMBL" id="RZNC01000001">
    <property type="protein sequence ID" value="RWZ67823.1"/>
    <property type="molecule type" value="Genomic_DNA"/>
</dbReference>
<dbReference type="RefSeq" id="WP_128497006.1">
    <property type="nucleotide sequence ID" value="NZ_RZNC01000001.1"/>
</dbReference>